<protein>
    <submittedName>
        <fullName evidence="1">Uncharacterized protein</fullName>
    </submittedName>
</protein>
<reference evidence="1 2" key="1">
    <citation type="submission" date="2021-06" db="EMBL/GenBank/DDBJ databases">
        <title>Caerostris extrusa draft genome.</title>
        <authorList>
            <person name="Kono N."/>
            <person name="Arakawa K."/>
        </authorList>
    </citation>
    <scope>NUCLEOTIDE SEQUENCE [LARGE SCALE GENOMIC DNA]</scope>
</reference>
<accession>A0AAV4N568</accession>
<name>A0AAV4N568_CAEEX</name>
<dbReference type="Proteomes" id="UP001054945">
    <property type="component" value="Unassembled WGS sequence"/>
</dbReference>
<evidence type="ECO:0000313" key="2">
    <source>
        <dbReference type="Proteomes" id="UP001054945"/>
    </source>
</evidence>
<dbReference type="EMBL" id="BPLR01002980">
    <property type="protein sequence ID" value="GIX79862.1"/>
    <property type="molecule type" value="Genomic_DNA"/>
</dbReference>
<proteinExistence type="predicted"/>
<evidence type="ECO:0000313" key="1">
    <source>
        <dbReference type="EMBL" id="GIX79862.1"/>
    </source>
</evidence>
<organism evidence="1 2">
    <name type="scientific">Caerostris extrusa</name>
    <name type="common">Bark spider</name>
    <name type="synonym">Caerostris bankana</name>
    <dbReference type="NCBI Taxonomy" id="172846"/>
    <lineage>
        <taxon>Eukaryota</taxon>
        <taxon>Metazoa</taxon>
        <taxon>Ecdysozoa</taxon>
        <taxon>Arthropoda</taxon>
        <taxon>Chelicerata</taxon>
        <taxon>Arachnida</taxon>
        <taxon>Araneae</taxon>
        <taxon>Araneomorphae</taxon>
        <taxon>Entelegynae</taxon>
        <taxon>Araneoidea</taxon>
        <taxon>Araneidae</taxon>
        <taxon>Caerostris</taxon>
    </lineage>
</organism>
<keyword evidence="2" id="KW-1185">Reference proteome</keyword>
<comment type="caution">
    <text evidence="1">The sequence shown here is derived from an EMBL/GenBank/DDBJ whole genome shotgun (WGS) entry which is preliminary data.</text>
</comment>
<sequence>MRIEYRFRLACAYCFKDSIVSLWSVMSEDEKEMESDRLNASKWIPYLMEKDKTNWPKSSQDLVLENWLKSLFWNTTAIRNILQLIKPEERPVFLYKYLDYDDKYPHPQKSVCTSKLKNSIGLNFSKELCVYIEFLLSLAVAGYLFEYCKSLLSFS</sequence>
<dbReference type="AlphaFoldDB" id="A0AAV4N568"/>
<gene>
    <name evidence="1" type="ORF">CEXT_439981</name>
</gene>